<feature type="domain" description="STAS" evidence="6">
    <location>
        <begin position="498"/>
        <end position="647"/>
    </location>
</feature>
<dbReference type="OrthoDB" id="288203at2759"/>
<evidence type="ECO:0000313" key="8">
    <source>
        <dbReference type="Proteomes" id="UP000799771"/>
    </source>
</evidence>
<evidence type="ECO:0000313" key="7">
    <source>
        <dbReference type="EMBL" id="KAF2129652.1"/>
    </source>
</evidence>
<dbReference type="InterPro" id="IPR002645">
    <property type="entry name" value="STAS_dom"/>
</dbReference>
<dbReference type="InterPro" id="IPR001902">
    <property type="entry name" value="SLC26A/SulP_fam"/>
</dbReference>
<feature type="transmembrane region" description="Helical" evidence="5">
    <location>
        <begin position="247"/>
        <end position="270"/>
    </location>
</feature>
<dbReference type="NCBIfam" id="TIGR00815">
    <property type="entry name" value="sulP"/>
    <property type="match status" value="1"/>
</dbReference>
<evidence type="ECO:0000256" key="5">
    <source>
        <dbReference type="SAM" id="Phobius"/>
    </source>
</evidence>
<evidence type="ECO:0000256" key="2">
    <source>
        <dbReference type="ARBA" id="ARBA00022692"/>
    </source>
</evidence>
<dbReference type="InterPro" id="IPR011547">
    <property type="entry name" value="SLC26A/SulP_dom"/>
</dbReference>
<feature type="transmembrane region" description="Helical" evidence="5">
    <location>
        <begin position="375"/>
        <end position="393"/>
    </location>
</feature>
<sequence length="669" mass="73115">MDYFKSASKRTRHALSTDTTLNRTARYSRTAVRAFPSAAGQYLVERVPVVHWLPKYNPRWLLNDVLAGVTVGVLLIPQSLAYAKIATIPGEYGLMSSWLPNFLVFMMGTSKDLSTGPTSLMGLLTAEIIRDISSEGYSPQVIASAVAMSVGIYALTIGMLKLGFLLEFISIPVLNGFISAAGIVIMLGQIPSLFGITVRTGTANIIHDIFAMIPQYDGPTVGIGLGGLVLLVAMQKMGQRWGKTNKAIWLLALGRSALVLILFTGISYGVNKDRASDPVWALSKVKSNGINAPRMPSGTLIQKVFARSVAPFIAAAIEHLAIAKAFGRKNDYIVDPAQELVYLGFTNFFNSFFSSMPVGGAMSRTAVNSDSGVKSPAYGLIAGGVVILSIFKLSPALYWIPKATLAAIIVTAVWHVVVPPKVFYGYWKTSLVDFITAMLAFWLTLFVSSEVGIGAAVGFNIVYHLLFMAFHRVHRITRLPPTSNPHSEPLHIPIDTQVFAINQPILFFNAFHIKNQCLDAVQTYNSGTPVTTAQLNDRTWSVAGARRAIRLRRKADIEHEPVQIRTVVLDLSKVYNVDATGLTALQDFVVDVQRFAGKGAEVRFVGLNPRVRDRFARFGWSVVDFGYEVEEKGSVVYASVEDAVVTRRRAGSDSEEEVSEVLVVDNEKV</sequence>
<feature type="transmembrane region" description="Helical" evidence="5">
    <location>
        <begin position="399"/>
        <end position="418"/>
    </location>
</feature>
<keyword evidence="4 5" id="KW-0472">Membrane</keyword>
<dbReference type="CDD" id="cd07042">
    <property type="entry name" value="STAS_SulP_like_sulfate_transporter"/>
    <property type="match status" value="1"/>
</dbReference>
<dbReference type="GO" id="GO:0016020">
    <property type="term" value="C:membrane"/>
    <property type="evidence" value="ECO:0007669"/>
    <property type="project" value="UniProtKB-SubCell"/>
</dbReference>
<evidence type="ECO:0000256" key="1">
    <source>
        <dbReference type="ARBA" id="ARBA00004141"/>
    </source>
</evidence>
<reference evidence="7" key="1">
    <citation type="journal article" date="2020" name="Stud. Mycol.">
        <title>101 Dothideomycetes genomes: a test case for predicting lifestyles and emergence of pathogens.</title>
        <authorList>
            <person name="Haridas S."/>
            <person name="Albert R."/>
            <person name="Binder M."/>
            <person name="Bloem J."/>
            <person name="Labutti K."/>
            <person name="Salamov A."/>
            <person name="Andreopoulos B."/>
            <person name="Baker S."/>
            <person name="Barry K."/>
            <person name="Bills G."/>
            <person name="Bluhm B."/>
            <person name="Cannon C."/>
            <person name="Castanera R."/>
            <person name="Culley D."/>
            <person name="Daum C."/>
            <person name="Ezra D."/>
            <person name="Gonzalez J."/>
            <person name="Henrissat B."/>
            <person name="Kuo A."/>
            <person name="Liang C."/>
            <person name="Lipzen A."/>
            <person name="Lutzoni F."/>
            <person name="Magnuson J."/>
            <person name="Mondo S."/>
            <person name="Nolan M."/>
            <person name="Ohm R."/>
            <person name="Pangilinan J."/>
            <person name="Park H.-J."/>
            <person name="Ramirez L."/>
            <person name="Alfaro M."/>
            <person name="Sun H."/>
            <person name="Tritt A."/>
            <person name="Yoshinaga Y."/>
            <person name="Zwiers L.-H."/>
            <person name="Turgeon B."/>
            <person name="Goodwin S."/>
            <person name="Spatafora J."/>
            <person name="Crous P."/>
            <person name="Grigoriev I."/>
        </authorList>
    </citation>
    <scope>NUCLEOTIDE SEQUENCE</scope>
    <source>
        <strain evidence="7">CBS 119687</strain>
    </source>
</reference>
<evidence type="ECO:0000256" key="3">
    <source>
        <dbReference type="ARBA" id="ARBA00022989"/>
    </source>
</evidence>
<dbReference type="EMBL" id="ML977506">
    <property type="protein sequence ID" value="KAF2129652.1"/>
    <property type="molecule type" value="Genomic_DNA"/>
</dbReference>
<dbReference type="GeneID" id="54404210"/>
<name>A0A6A6ACL9_9PLEO</name>
<dbReference type="PROSITE" id="PS50801">
    <property type="entry name" value="STAS"/>
    <property type="match status" value="1"/>
</dbReference>
<evidence type="ECO:0000256" key="4">
    <source>
        <dbReference type="ARBA" id="ARBA00023136"/>
    </source>
</evidence>
<comment type="subcellular location">
    <subcellularLocation>
        <location evidence="1">Membrane</location>
        <topology evidence="1">Multi-pass membrane protein</topology>
    </subcellularLocation>
</comment>
<accession>A0A6A6ACL9</accession>
<keyword evidence="3 5" id="KW-1133">Transmembrane helix</keyword>
<evidence type="ECO:0000259" key="6">
    <source>
        <dbReference type="PROSITE" id="PS50801"/>
    </source>
</evidence>
<feature type="transmembrane region" description="Helical" evidence="5">
    <location>
        <begin position="60"/>
        <end position="80"/>
    </location>
</feature>
<dbReference type="Gene3D" id="3.30.750.24">
    <property type="entry name" value="STAS domain"/>
    <property type="match status" value="1"/>
</dbReference>
<feature type="transmembrane region" description="Helical" evidence="5">
    <location>
        <begin position="141"/>
        <end position="166"/>
    </location>
</feature>
<feature type="transmembrane region" description="Helical" evidence="5">
    <location>
        <begin position="173"/>
        <end position="196"/>
    </location>
</feature>
<protein>
    <submittedName>
        <fullName evidence="7">Sulfate permease</fullName>
    </submittedName>
</protein>
<dbReference type="PANTHER" id="PTHR11814">
    <property type="entry name" value="SULFATE TRANSPORTER"/>
    <property type="match status" value="1"/>
</dbReference>
<organism evidence="7 8">
    <name type="scientific">Dothidotthia symphoricarpi CBS 119687</name>
    <dbReference type="NCBI Taxonomy" id="1392245"/>
    <lineage>
        <taxon>Eukaryota</taxon>
        <taxon>Fungi</taxon>
        <taxon>Dikarya</taxon>
        <taxon>Ascomycota</taxon>
        <taxon>Pezizomycotina</taxon>
        <taxon>Dothideomycetes</taxon>
        <taxon>Pleosporomycetidae</taxon>
        <taxon>Pleosporales</taxon>
        <taxon>Dothidotthiaceae</taxon>
        <taxon>Dothidotthia</taxon>
    </lineage>
</organism>
<dbReference type="InterPro" id="IPR036513">
    <property type="entry name" value="STAS_dom_sf"/>
</dbReference>
<dbReference type="AlphaFoldDB" id="A0A6A6ACL9"/>
<proteinExistence type="predicted"/>
<dbReference type="Pfam" id="PF00916">
    <property type="entry name" value="Sulfate_transp"/>
    <property type="match status" value="1"/>
</dbReference>
<gene>
    <name evidence="7" type="ORF">P153DRAFT_291570</name>
</gene>
<keyword evidence="2 5" id="KW-0812">Transmembrane</keyword>
<feature type="transmembrane region" description="Helical" evidence="5">
    <location>
        <begin position="340"/>
        <end position="363"/>
    </location>
</feature>
<dbReference type="SUPFAM" id="SSF52091">
    <property type="entry name" value="SpoIIaa-like"/>
    <property type="match status" value="1"/>
</dbReference>
<dbReference type="RefSeq" id="XP_033524041.1">
    <property type="nucleotide sequence ID" value="XM_033663778.1"/>
</dbReference>
<keyword evidence="8" id="KW-1185">Reference proteome</keyword>
<feature type="transmembrane region" description="Helical" evidence="5">
    <location>
        <begin position="216"/>
        <end position="235"/>
    </location>
</feature>
<dbReference type="Proteomes" id="UP000799771">
    <property type="component" value="Unassembled WGS sequence"/>
</dbReference>
<dbReference type="GO" id="GO:0055085">
    <property type="term" value="P:transmembrane transport"/>
    <property type="evidence" value="ECO:0007669"/>
    <property type="project" value="InterPro"/>
</dbReference>
<dbReference type="Pfam" id="PF01740">
    <property type="entry name" value="STAS"/>
    <property type="match status" value="1"/>
</dbReference>